<keyword evidence="9 10" id="KW-0961">Cell wall biogenesis/degradation</keyword>
<keyword evidence="5 10" id="KW-0133">Cell shape</keyword>
<evidence type="ECO:0000256" key="10">
    <source>
        <dbReference type="HAMAP-Rule" id="MF_00033"/>
    </source>
</evidence>
<keyword evidence="1 10" id="KW-1003">Cell membrane</keyword>
<protein>
    <recommendedName>
        <fullName evidence="10">UDP-N-acetylglucosamine--N-acetylmuramyl-(pentapeptide) pyrophosphoryl-undecaprenol N-acetylglucosamine transferase</fullName>
        <ecNumber evidence="10">2.4.1.227</ecNumber>
    </recommendedName>
    <alternativeName>
        <fullName evidence="10">Undecaprenyl-PP-MurNAc-pentapeptide-UDPGlcNAc GlcNAc transferase</fullName>
    </alternativeName>
</protein>
<comment type="pathway">
    <text evidence="10">Cell wall biogenesis; peptidoglycan biosynthesis.</text>
</comment>
<dbReference type="HAMAP" id="MF_00033">
    <property type="entry name" value="MurG"/>
    <property type="match status" value="1"/>
</dbReference>
<dbReference type="AlphaFoldDB" id="A0A8G2F3F2"/>
<dbReference type="PANTHER" id="PTHR21015:SF22">
    <property type="entry name" value="GLYCOSYLTRANSFERASE"/>
    <property type="match status" value="1"/>
</dbReference>
<dbReference type="SUPFAM" id="SSF53756">
    <property type="entry name" value="UDP-Glycosyltransferase/glycogen phosphorylase"/>
    <property type="match status" value="1"/>
</dbReference>
<dbReference type="Proteomes" id="UP000198615">
    <property type="component" value="Unassembled WGS sequence"/>
</dbReference>
<evidence type="ECO:0000259" key="11">
    <source>
        <dbReference type="Pfam" id="PF03033"/>
    </source>
</evidence>
<keyword evidence="4 10" id="KW-0808">Transferase</keyword>
<comment type="caution">
    <text evidence="13">The sequence shown here is derived from an EMBL/GenBank/DDBJ whole genome shotgun (WGS) entry which is preliminary data.</text>
</comment>
<evidence type="ECO:0000256" key="7">
    <source>
        <dbReference type="ARBA" id="ARBA00023136"/>
    </source>
</evidence>
<evidence type="ECO:0000256" key="3">
    <source>
        <dbReference type="ARBA" id="ARBA00022676"/>
    </source>
</evidence>
<evidence type="ECO:0000313" key="13">
    <source>
        <dbReference type="EMBL" id="SDF86122.1"/>
    </source>
</evidence>
<dbReference type="Pfam" id="PF04101">
    <property type="entry name" value="Glyco_tran_28_C"/>
    <property type="match status" value="1"/>
</dbReference>
<dbReference type="GO" id="GO:0009252">
    <property type="term" value="P:peptidoglycan biosynthetic process"/>
    <property type="evidence" value="ECO:0007669"/>
    <property type="project" value="UniProtKB-UniRule"/>
</dbReference>
<dbReference type="PANTHER" id="PTHR21015">
    <property type="entry name" value="UDP-N-ACETYLGLUCOSAMINE--N-ACETYLMURAMYL-(PENTAPEPTIDE) PYROPHOSPHORYL-UNDECAPRENOL N-ACETYLGLUCOSAMINE TRANSFERASE 1"/>
    <property type="match status" value="1"/>
</dbReference>
<dbReference type="InterPro" id="IPR007235">
    <property type="entry name" value="Glyco_trans_28_C"/>
</dbReference>
<feature type="binding site" evidence="10">
    <location>
        <position position="201"/>
    </location>
    <ligand>
        <name>UDP-N-acetyl-alpha-D-glucosamine</name>
        <dbReference type="ChEBI" id="CHEBI:57705"/>
    </ligand>
</feature>
<comment type="caution">
    <text evidence="10">Lacks conserved residue(s) required for the propagation of feature annotation.</text>
</comment>
<dbReference type="InterPro" id="IPR006009">
    <property type="entry name" value="GlcNAc_MurG"/>
</dbReference>
<dbReference type="GO" id="GO:0008360">
    <property type="term" value="P:regulation of cell shape"/>
    <property type="evidence" value="ECO:0007669"/>
    <property type="project" value="UniProtKB-KW"/>
</dbReference>
<dbReference type="InterPro" id="IPR004276">
    <property type="entry name" value="GlycoTrans_28_N"/>
</dbReference>
<dbReference type="Pfam" id="PF03033">
    <property type="entry name" value="Glyco_transf_28"/>
    <property type="match status" value="1"/>
</dbReference>
<feature type="binding site" evidence="10">
    <location>
        <begin position="19"/>
        <end position="21"/>
    </location>
    <ligand>
        <name>UDP-N-acetyl-alpha-D-glucosamine</name>
        <dbReference type="ChEBI" id="CHEBI:57705"/>
    </ligand>
</feature>
<feature type="binding site" evidence="10">
    <location>
        <position position="302"/>
    </location>
    <ligand>
        <name>UDP-N-acetyl-alpha-D-glucosamine</name>
        <dbReference type="ChEBI" id="CHEBI:57705"/>
    </ligand>
</feature>
<accession>A0A8G2F3F2</accession>
<name>A0A8G2F3F2_9PROT</name>
<dbReference type="GO" id="GO:0051301">
    <property type="term" value="P:cell division"/>
    <property type="evidence" value="ECO:0007669"/>
    <property type="project" value="UniProtKB-KW"/>
</dbReference>
<dbReference type="GO" id="GO:0005975">
    <property type="term" value="P:carbohydrate metabolic process"/>
    <property type="evidence" value="ECO:0007669"/>
    <property type="project" value="InterPro"/>
</dbReference>
<keyword evidence="7 10" id="KW-0472">Membrane</keyword>
<dbReference type="NCBIfam" id="TIGR01133">
    <property type="entry name" value="murG"/>
    <property type="match status" value="1"/>
</dbReference>
<evidence type="ECO:0000256" key="2">
    <source>
        <dbReference type="ARBA" id="ARBA00022618"/>
    </source>
</evidence>
<keyword evidence="2 10" id="KW-0132">Cell division</keyword>
<comment type="similarity">
    <text evidence="10">Belongs to the glycosyltransferase 28 family. MurG subfamily.</text>
</comment>
<keyword evidence="14" id="KW-1185">Reference proteome</keyword>
<dbReference type="GO" id="GO:0071555">
    <property type="term" value="P:cell wall organization"/>
    <property type="evidence" value="ECO:0007669"/>
    <property type="project" value="UniProtKB-KW"/>
</dbReference>
<comment type="catalytic activity">
    <reaction evidence="10">
        <text>di-trans,octa-cis-undecaprenyl diphospho-N-acetyl-alpha-D-muramoyl-L-alanyl-D-glutamyl-meso-2,6-diaminopimeloyl-D-alanyl-D-alanine + UDP-N-acetyl-alpha-D-glucosamine = di-trans,octa-cis-undecaprenyl diphospho-[N-acetyl-alpha-D-glucosaminyl-(1-&gt;4)]-N-acetyl-alpha-D-muramoyl-L-alanyl-D-glutamyl-meso-2,6-diaminopimeloyl-D-alanyl-D-alanine + UDP + H(+)</text>
        <dbReference type="Rhea" id="RHEA:31227"/>
        <dbReference type="ChEBI" id="CHEBI:15378"/>
        <dbReference type="ChEBI" id="CHEBI:57705"/>
        <dbReference type="ChEBI" id="CHEBI:58223"/>
        <dbReference type="ChEBI" id="CHEBI:61387"/>
        <dbReference type="ChEBI" id="CHEBI:61388"/>
        <dbReference type="EC" id="2.4.1.227"/>
    </reaction>
</comment>
<sequence length="392" mass="40489">MSPTLQDGNRPIVLASGGTGGHVFPAKALAELLAARGHRVALVTDTRGSAFDDASAGIEVHKIRAGGIAGRGIVPKIKGAAKLLLGWFDARRLMGELRPAVVVGFGGYASVPTVLAAGGRGIPVVLHEQNAVIGRANRMLAKQASAIATCFERVEKIPAGDRRKVVLVGNPVREAIKAVRDMGPAPLTEKGPREILVTGGSQGATVFAELIPAAIALLPDALRARLRIAQQARPAEVDQVIADYAAMGATADVRRFFDDMPERLRAAHLLICRSGASTVAENTVAGRPALLVPYPSAIDDHQTANARAIEAADGAIVLPQADLTPAHLAELLTDLLDDTDRLSAMTAAARAYGRPDAVEDLAALVLSTAGMVETAATGAAATQAPATRSAAA</sequence>
<dbReference type="CDD" id="cd03785">
    <property type="entry name" value="GT28_MurG"/>
    <property type="match status" value="1"/>
</dbReference>
<dbReference type="EC" id="2.4.1.227" evidence="10"/>
<proteinExistence type="inferred from homology"/>
<feature type="binding site" evidence="10">
    <location>
        <position position="130"/>
    </location>
    <ligand>
        <name>UDP-N-acetyl-alpha-D-glucosamine</name>
        <dbReference type="ChEBI" id="CHEBI:57705"/>
    </ligand>
</feature>
<evidence type="ECO:0000256" key="1">
    <source>
        <dbReference type="ARBA" id="ARBA00022475"/>
    </source>
</evidence>
<evidence type="ECO:0000259" key="12">
    <source>
        <dbReference type="Pfam" id="PF04101"/>
    </source>
</evidence>
<comment type="function">
    <text evidence="10">Cell wall formation. Catalyzes the transfer of a GlcNAc subunit on undecaprenyl-pyrophosphoryl-MurNAc-pentapeptide (lipid intermediate I) to form undecaprenyl-pyrophosphoryl-MurNAc-(pentapeptide)GlcNAc (lipid intermediate II).</text>
</comment>
<feature type="binding site" evidence="10">
    <location>
        <position position="173"/>
    </location>
    <ligand>
        <name>UDP-N-acetyl-alpha-D-glucosamine</name>
        <dbReference type="ChEBI" id="CHEBI:57705"/>
    </ligand>
</feature>
<dbReference type="RefSeq" id="WP_093150847.1">
    <property type="nucleotide sequence ID" value="NZ_FNBW01000007.1"/>
</dbReference>
<comment type="subcellular location">
    <subcellularLocation>
        <location evidence="10">Cell membrane</location>
        <topology evidence="10">Peripheral membrane protein</topology>
        <orientation evidence="10">Cytoplasmic side</orientation>
    </subcellularLocation>
</comment>
<evidence type="ECO:0000256" key="8">
    <source>
        <dbReference type="ARBA" id="ARBA00023306"/>
    </source>
</evidence>
<feature type="domain" description="Glycosyltransferase family 28 N-terminal" evidence="11">
    <location>
        <begin position="12"/>
        <end position="148"/>
    </location>
</feature>
<evidence type="ECO:0000256" key="4">
    <source>
        <dbReference type="ARBA" id="ARBA00022679"/>
    </source>
</evidence>
<reference evidence="13 14" key="1">
    <citation type="submission" date="2016-10" db="EMBL/GenBank/DDBJ databases">
        <authorList>
            <person name="Varghese N."/>
            <person name="Submissions S."/>
        </authorList>
    </citation>
    <scope>NUCLEOTIDE SEQUENCE [LARGE SCALE GENOMIC DNA]</scope>
    <source>
        <strain evidence="13 14">DSM 18839</strain>
    </source>
</reference>
<keyword evidence="6 10" id="KW-0573">Peptidoglycan synthesis</keyword>
<evidence type="ECO:0000256" key="5">
    <source>
        <dbReference type="ARBA" id="ARBA00022960"/>
    </source>
</evidence>
<feature type="domain" description="Glycosyl transferase family 28 C-terminal" evidence="12">
    <location>
        <begin position="195"/>
        <end position="360"/>
    </location>
</feature>
<dbReference type="UniPathway" id="UPA00219"/>
<gene>
    <name evidence="10" type="primary">murG</name>
    <name evidence="13" type="ORF">SAMN05660686_02585</name>
</gene>
<evidence type="ECO:0000256" key="9">
    <source>
        <dbReference type="ARBA" id="ARBA00023316"/>
    </source>
</evidence>
<evidence type="ECO:0000313" key="14">
    <source>
        <dbReference type="Proteomes" id="UP000198615"/>
    </source>
</evidence>
<organism evidence="13 14">
    <name type="scientific">Thalassobaculum litoreum DSM 18839</name>
    <dbReference type="NCBI Taxonomy" id="1123362"/>
    <lineage>
        <taxon>Bacteria</taxon>
        <taxon>Pseudomonadati</taxon>
        <taxon>Pseudomonadota</taxon>
        <taxon>Alphaproteobacteria</taxon>
        <taxon>Rhodospirillales</taxon>
        <taxon>Thalassobaculaceae</taxon>
        <taxon>Thalassobaculum</taxon>
    </lineage>
</organism>
<keyword evidence="3 10" id="KW-0328">Glycosyltransferase</keyword>
<dbReference type="GO" id="GO:0005886">
    <property type="term" value="C:plasma membrane"/>
    <property type="evidence" value="ECO:0007669"/>
    <property type="project" value="UniProtKB-SubCell"/>
</dbReference>
<dbReference type="GO" id="GO:0050511">
    <property type="term" value="F:undecaprenyldiphospho-muramoylpentapeptide beta-N-acetylglucosaminyltransferase activity"/>
    <property type="evidence" value="ECO:0007669"/>
    <property type="project" value="UniProtKB-UniRule"/>
</dbReference>
<dbReference type="Gene3D" id="3.40.50.2000">
    <property type="entry name" value="Glycogen Phosphorylase B"/>
    <property type="match status" value="2"/>
</dbReference>
<dbReference type="OrthoDB" id="9808936at2"/>
<evidence type="ECO:0000256" key="6">
    <source>
        <dbReference type="ARBA" id="ARBA00022984"/>
    </source>
</evidence>
<dbReference type="EMBL" id="FNBW01000007">
    <property type="protein sequence ID" value="SDF86122.1"/>
    <property type="molecule type" value="Genomic_DNA"/>
</dbReference>
<keyword evidence="8 10" id="KW-0131">Cell cycle</keyword>